<keyword evidence="2" id="KW-1185">Reference proteome</keyword>
<dbReference type="AlphaFoldDB" id="A0A1I4SI79"/>
<protein>
    <submittedName>
        <fullName evidence="1">Uncharacterized protein</fullName>
    </submittedName>
</protein>
<dbReference type="OrthoDB" id="9134373at2"/>
<dbReference type="RefSeq" id="WP_093390227.1">
    <property type="nucleotide sequence ID" value="NZ_FOTW01000026.1"/>
</dbReference>
<evidence type="ECO:0000313" key="2">
    <source>
        <dbReference type="Proteomes" id="UP000199470"/>
    </source>
</evidence>
<proteinExistence type="predicted"/>
<sequence>MSARQNFMEQHFFKKDGYYDMTASGEFLMMAGFAYAPKEHPKPGMRERVDEILASAARAGFGQSDVFTTLLAKGGISERTLRLACEVTTAVGGDATMFHLIQIAPKGVAQ</sequence>
<dbReference type="EMBL" id="FOTW01000026">
    <property type="protein sequence ID" value="SFM64208.1"/>
    <property type="molecule type" value="Genomic_DNA"/>
</dbReference>
<gene>
    <name evidence="1" type="ORF">SAMN02982985_04795</name>
</gene>
<name>A0A1I4SI79_9BURK</name>
<accession>A0A1I4SI79</accession>
<dbReference type="Proteomes" id="UP000199470">
    <property type="component" value="Unassembled WGS sequence"/>
</dbReference>
<reference evidence="1 2" key="1">
    <citation type="submission" date="2016-10" db="EMBL/GenBank/DDBJ databases">
        <authorList>
            <person name="de Groot N.N."/>
        </authorList>
    </citation>
    <scope>NUCLEOTIDE SEQUENCE [LARGE SCALE GENOMIC DNA]</scope>
    <source>
        <strain evidence="1 2">ATCC 43154</strain>
    </source>
</reference>
<evidence type="ECO:0000313" key="1">
    <source>
        <dbReference type="EMBL" id="SFM64208.1"/>
    </source>
</evidence>
<dbReference type="STRING" id="758825.SAMN02982985_04795"/>
<organism evidence="1 2">
    <name type="scientific">Rugamonas rubra</name>
    <dbReference type="NCBI Taxonomy" id="758825"/>
    <lineage>
        <taxon>Bacteria</taxon>
        <taxon>Pseudomonadati</taxon>
        <taxon>Pseudomonadota</taxon>
        <taxon>Betaproteobacteria</taxon>
        <taxon>Burkholderiales</taxon>
        <taxon>Oxalobacteraceae</taxon>
        <taxon>Telluria group</taxon>
        <taxon>Rugamonas</taxon>
    </lineage>
</organism>